<feature type="transmembrane region" description="Helical" evidence="1">
    <location>
        <begin position="12"/>
        <end position="36"/>
    </location>
</feature>
<accession>A0A9P4HZH6</accession>
<feature type="transmembrane region" description="Helical" evidence="1">
    <location>
        <begin position="120"/>
        <end position="144"/>
    </location>
</feature>
<keyword evidence="1" id="KW-0812">Transmembrane</keyword>
<dbReference type="Pfam" id="PF24803">
    <property type="entry name" value="DUF7704"/>
    <property type="match status" value="1"/>
</dbReference>
<dbReference type="OrthoDB" id="2937326at2759"/>
<reference evidence="3" key="1">
    <citation type="journal article" date="2020" name="Stud. Mycol.">
        <title>101 Dothideomycetes genomes: a test case for predicting lifestyles and emergence of pathogens.</title>
        <authorList>
            <person name="Haridas S."/>
            <person name="Albert R."/>
            <person name="Binder M."/>
            <person name="Bloem J."/>
            <person name="Labutti K."/>
            <person name="Salamov A."/>
            <person name="Andreopoulos B."/>
            <person name="Baker S."/>
            <person name="Barry K."/>
            <person name="Bills G."/>
            <person name="Bluhm B."/>
            <person name="Cannon C."/>
            <person name="Castanera R."/>
            <person name="Culley D."/>
            <person name="Daum C."/>
            <person name="Ezra D."/>
            <person name="Gonzalez J."/>
            <person name="Henrissat B."/>
            <person name="Kuo A."/>
            <person name="Liang C."/>
            <person name="Lipzen A."/>
            <person name="Lutzoni F."/>
            <person name="Magnuson J."/>
            <person name="Mondo S."/>
            <person name="Nolan M."/>
            <person name="Ohm R."/>
            <person name="Pangilinan J."/>
            <person name="Park H.-J."/>
            <person name="Ramirez L."/>
            <person name="Alfaro M."/>
            <person name="Sun H."/>
            <person name="Tritt A."/>
            <person name="Yoshinaga Y."/>
            <person name="Zwiers L.-H."/>
            <person name="Turgeon B."/>
            <person name="Goodwin S."/>
            <person name="Spatafora J."/>
            <person name="Crous P."/>
            <person name="Grigoriev I."/>
        </authorList>
    </citation>
    <scope>NUCLEOTIDE SEQUENCE</scope>
    <source>
        <strain evidence="3">CBS 121410</strain>
    </source>
</reference>
<evidence type="ECO:0000313" key="4">
    <source>
        <dbReference type="Proteomes" id="UP000799776"/>
    </source>
</evidence>
<evidence type="ECO:0000256" key="1">
    <source>
        <dbReference type="SAM" id="Phobius"/>
    </source>
</evidence>
<sequence>MAASLPLLPRVVFTVLEPVSLIAGFLGPFISPSFFVSSQVPRPTSEPHLLLSTEHVLALQLGNAYLLLAFLGLFILNTTNELKTVRAYLAALWLGDIGHVAVTAWALGVTGLMDIGGWNAVTWGNIGATLALFFVRSLYFLGAFGQDASPSHRSGGRKDL</sequence>
<gene>
    <name evidence="3" type="ORF">K490DRAFT_35247</name>
</gene>
<dbReference type="PANTHER" id="PTHR37019">
    <property type="entry name" value="CHROMOSOME 1, WHOLE GENOME SHOTGUN SEQUENCE"/>
    <property type="match status" value="1"/>
</dbReference>
<keyword evidence="1" id="KW-0472">Membrane</keyword>
<keyword evidence="1" id="KW-1133">Transmembrane helix</keyword>
<dbReference type="Proteomes" id="UP000799776">
    <property type="component" value="Unassembled WGS sequence"/>
</dbReference>
<name>A0A9P4HZH6_9PEZI</name>
<feature type="transmembrane region" description="Helical" evidence="1">
    <location>
        <begin position="88"/>
        <end position="108"/>
    </location>
</feature>
<dbReference type="InterPro" id="IPR056121">
    <property type="entry name" value="DUF7704"/>
</dbReference>
<feature type="transmembrane region" description="Helical" evidence="1">
    <location>
        <begin position="56"/>
        <end position="76"/>
    </location>
</feature>
<evidence type="ECO:0000259" key="2">
    <source>
        <dbReference type="Pfam" id="PF24803"/>
    </source>
</evidence>
<proteinExistence type="predicted"/>
<organism evidence="3 4">
    <name type="scientific">Saccharata proteae CBS 121410</name>
    <dbReference type="NCBI Taxonomy" id="1314787"/>
    <lineage>
        <taxon>Eukaryota</taxon>
        <taxon>Fungi</taxon>
        <taxon>Dikarya</taxon>
        <taxon>Ascomycota</taxon>
        <taxon>Pezizomycotina</taxon>
        <taxon>Dothideomycetes</taxon>
        <taxon>Dothideomycetes incertae sedis</taxon>
        <taxon>Botryosphaeriales</taxon>
        <taxon>Saccharataceae</taxon>
        <taxon>Saccharata</taxon>
    </lineage>
</organism>
<protein>
    <recommendedName>
        <fullName evidence="2">DUF7704 domain-containing protein</fullName>
    </recommendedName>
</protein>
<keyword evidence="4" id="KW-1185">Reference proteome</keyword>
<feature type="domain" description="DUF7704" evidence="2">
    <location>
        <begin position="3"/>
        <end position="146"/>
    </location>
</feature>
<comment type="caution">
    <text evidence="3">The sequence shown here is derived from an EMBL/GenBank/DDBJ whole genome shotgun (WGS) entry which is preliminary data.</text>
</comment>
<dbReference type="AlphaFoldDB" id="A0A9P4HZH6"/>
<evidence type="ECO:0000313" key="3">
    <source>
        <dbReference type="EMBL" id="KAF2089970.1"/>
    </source>
</evidence>
<dbReference type="EMBL" id="ML978713">
    <property type="protein sequence ID" value="KAF2089970.1"/>
    <property type="molecule type" value="Genomic_DNA"/>
</dbReference>
<dbReference type="PANTHER" id="PTHR37019:SF2">
    <property type="entry name" value="EXPERA DOMAIN-CONTAINING PROTEIN"/>
    <property type="match status" value="1"/>
</dbReference>